<proteinExistence type="inferred from homology"/>
<keyword evidence="3 5" id="KW-1133">Transmembrane helix</keyword>
<reference evidence="7" key="1">
    <citation type="submission" date="2017-04" db="EMBL/GenBank/DDBJ databases">
        <title>Function of individual gut microbiota members based on whole genome sequencing of pure cultures obtained from chicken caecum.</title>
        <authorList>
            <person name="Medvecky M."/>
            <person name="Cejkova D."/>
            <person name="Polansky O."/>
            <person name="Karasova D."/>
            <person name="Kubasova T."/>
            <person name="Cizek A."/>
            <person name="Rychlik I."/>
        </authorList>
    </citation>
    <scope>NUCLEOTIDE SEQUENCE [LARGE SCALE GENOMIC DNA]</scope>
    <source>
        <strain evidence="7">An199</strain>
    </source>
</reference>
<accession>A0A1Y4I7G0</accession>
<protein>
    <recommendedName>
        <fullName evidence="5">Sec-independent protein translocase protein TatC</fullName>
    </recommendedName>
</protein>
<comment type="similarity">
    <text evidence="5">Belongs to the TatC family.</text>
</comment>
<dbReference type="HAMAP" id="MF_00902">
    <property type="entry name" value="TatC"/>
    <property type="match status" value="1"/>
</dbReference>
<dbReference type="PRINTS" id="PR01840">
    <property type="entry name" value="TATCFAMILY"/>
</dbReference>
<evidence type="ECO:0000256" key="5">
    <source>
        <dbReference type="HAMAP-Rule" id="MF_00902"/>
    </source>
</evidence>
<name>A0A1Y4I7G0_PARDI</name>
<comment type="subunit">
    <text evidence="5">Forms a complex with TatA.</text>
</comment>
<dbReference type="GO" id="GO:0065002">
    <property type="term" value="P:intracellular protein transmembrane transport"/>
    <property type="evidence" value="ECO:0007669"/>
    <property type="project" value="TreeGrafter"/>
</dbReference>
<evidence type="ECO:0000256" key="1">
    <source>
        <dbReference type="ARBA" id="ARBA00004141"/>
    </source>
</evidence>
<dbReference type="PANTHER" id="PTHR30371">
    <property type="entry name" value="SEC-INDEPENDENT PROTEIN TRANSLOCASE PROTEIN TATC"/>
    <property type="match status" value="1"/>
</dbReference>
<dbReference type="Pfam" id="PF00902">
    <property type="entry name" value="TatC"/>
    <property type="match status" value="1"/>
</dbReference>
<keyword evidence="5" id="KW-1003">Cell membrane</keyword>
<evidence type="ECO:0000256" key="3">
    <source>
        <dbReference type="ARBA" id="ARBA00022989"/>
    </source>
</evidence>
<dbReference type="PANTHER" id="PTHR30371:SF0">
    <property type="entry name" value="SEC-INDEPENDENT PROTEIN TRANSLOCASE PROTEIN TATC, CHLOROPLASTIC-RELATED"/>
    <property type="match status" value="1"/>
</dbReference>
<comment type="function">
    <text evidence="5">Part of the twin-arginine translocation (Tat) system that transports large folded proteins containing a characteristic twin-arginine motif in their signal peptide across membranes.</text>
</comment>
<dbReference type="AlphaFoldDB" id="A0A1Y4I7G0"/>
<keyword evidence="4 5" id="KW-0472">Membrane</keyword>
<gene>
    <name evidence="5" type="primary">tatC</name>
    <name evidence="6" type="ORF">B5F32_15715</name>
</gene>
<dbReference type="GO" id="GO:0009977">
    <property type="term" value="F:proton motive force dependent protein transmembrane transporter activity"/>
    <property type="evidence" value="ECO:0007669"/>
    <property type="project" value="TreeGrafter"/>
</dbReference>
<keyword evidence="2 5" id="KW-0812">Transmembrane</keyword>
<organism evidence="6 7">
    <name type="scientific">Parabacteroides distasonis</name>
    <dbReference type="NCBI Taxonomy" id="823"/>
    <lineage>
        <taxon>Bacteria</taxon>
        <taxon>Pseudomonadati</taxon>
        <taxon>Bacteroidota</taxon>
        <taxon>Bacteroidia</taxon>
        <taxon>Bacteroidales</taxon>
        <taxon>Tannerellaceae</taxon>
        <taxon>Parabacteroides</taxon>
    </lineage>
</organism>
<feature type="transmembrane region" description="Helical" evidence="5">
    <location>
        <begin position="181"/>
        <end position="202"/>
    </location>
</feature>
<keyword evidence="5" id="KW-0811">Translocation</keyword>
<comment type="subcellular location">
    <subcellularLocation>
        <location evidence="5">Cell membrane</location>
        <topology evidence="5">Multi-pass membrane protein</topology>
    </subcellularLocation>
    <subcellularLocation>
        <location evidence="1">Membrane</location>
        <topology evidence="1">Multi-pass membrane protein</topology>
    </subcellularLocation>
</comment>
<evidence type="ECO:0000256" key="4">
    <source>
        <dbReference type="ARBA" id="ARBA00023136"/>
    </source>
</evidence>
<dbReference type="NCBIfam" id="TIGR00945">
    <property type="entry name" value="tatC"/>
    <property type="match status" value="1"/>
</dbReference>
<keyword evidence="5" id="KW-0813">Transport</keyword>
<feature type="transmembrane region" description="Helical" evidence="5">
    <location>
        <begin position="131"/>
        <end position="151"/>
    </location>
</feature>
<dbReference type="RefSeq" id="WP_008774168.1">
    <property type="nucleotide sequence ID" value="NZ_BAABYH010000001.1"/>
</dbReference>
<evidence type="ECO:0000313" key="6">
    <source>
        <dbReference type="EMBL" id="OUP16277.1"/>
    </source>
</evidence>
<comment type="caution">
    <text evidence="5">Lacks conserved residue(s) required for the propagation of feature annotation.</text>
</comment>
<feature type="transmembrane region" description="Helical" evidence="5">
    <location>
        <begin position="90"/>
        <end position="111"/>
    </location>
</feature>
<dbReference type="InterPro" id="IPR002033">
    <property type="entry name" value="TatC"/>
</dbReference>
<evidence type="ECO:0000256" key="2">
    <source>
        <dbReference type="ARBA" id="ARBA00022692"/>
    </source>
</evidence>
<feature type="transmembrane region" description="Helical" evidence="5">
    <location>
        <begin position="214"/>
        <end position="231"/>
    </location>
</feature>
<sequence>MQQEEMSFWDHLEELRWTLFRSVLALFVFAIAGFSVMPWLFDNVVMAPCSSDFIVYREMCKISSHFSFLPDFCNDTFHVNIVNIKLASQFFTHMTSSFWLALLLTFPYLMWEIWKFVSPALYENEKKNVRWVFLFGTIMFFIGCSVGYFLVFPMTLRFLATYELSAAITEQVSLDSYMDNFLMLIFVMGIVFEMPLVSWLLSQIGLLNRSFFHKYRRHAVVGLLVGAAFITPSSDPFTLSIVFLPLYGLYELSAFFVKKAPKEEDEENENEEDNNEE</sequence>
<evidence type="ECO:0000313" key="7">
    <source>
        <dbReference type="Proteomes" id="UP000195950"/>
    </source>
</evidence>
<dbReference type="GO" id="GO:0033281">
    <property type="term" value="C:TAT protein transport complex"/>
    <property type="evidence" value="ECO:0007669"/>
    <property type="project" value="UniProtKB-UniRule"/>
</dbReference>
<comment type="caution">
    <text evidence="6">The sequence shown here is derived from an EMBL/GenBank/DDBJ whole genome shotgun (WGS) entry which is preliminary data.</text>
</comment>
<dbReference type="GO" id="GO:0043953">
    <property type="term" value="P:protein transport by the Tat complex"/>
    <property type="evidence" value="ECO:0007669"/>
    <property type="project" value="UniProtKB-UniRule"/>
</dbReference>
<dbReference type="Proteomes" id="UP000195950">
    <property type="component" value="Unassembled WGS sequence"/>
</dbReference>
<feature type="transmembrane region" description="Helical" evidence="5">
    <location>
        <begin position="20"/>
        <end position="41"/>
    </location>
</feature>
<dbReference type="EMBL" id="NFJX01000016">
    <property type="protein sequence ID" value="OUP16277.1"/>
    <property type="molecule type" value="Genomic_DNA"/>
</dbReference>
<keyword evidence="5" id="KW-0653">Protein transport</keyword>